<dbReference type="Gene3D" id="3.30.559.70">
    <property type="entry name" value="Choline/Carnitine o-acyltransferase, domain 2"/>
    <property type="match status" value="1"/>
</dbReference>
<name>A0ABQ9GAW0_9NEOP</name>
<gene>
    <name evidence="10" type="ORF">PR048_028545</name>
</gene>
<sequence length="613" mass="69329">MHFQKSLPRLPIPKLEDTCRRYLAAQMPLLNEAELNQTKEYVARFGEVEGKLLQDQLKDWDAKNKHTSYICESWFDMYLRDRDPLPINYNPAIVFVNETRPEYNTQTIRATNMLISSLRFKKSLQEGILKPEVFHLNPKKSDTALFTAVTRMLPPFVSWYGAYLFNAFPLDMSQYTGLFNTTRVPEIGKDIILKASYGSHILVMKKGNLYTFDVLDKNGNILPESDLLSCVKYIIDDTTPAAEYPVGILTTEQRDTWAKVRKHLADTGNSENLSIIDSSLFCLILDDLTIGENIQLMLQNFLHSDGTNRWFDKSFSLCIAKDGTAGVNFEHSWGDGVAILRYIQDIHKDSTTTPWVHTGTRPSGCPEHLVKRMQFSLDDMSKQSITEARNKYKKICESLCMDYVKFEEYDRKICKQNQVSPDSMMQLAFQAAFHRLHGRYVSTYESCSTAAFKHGRTETIRPCTMVTTEFCNALNSNSKPGNAQLKAMMKKCSQMHATLTKEAAMGQGFDRHLFALRILAEKNGGDLPALYTDPAFKSINYNILSTSTLSSKAVMAGGFGPVVKDGFGVAYMILDDMLGAVATSYLPHQDSSAFVECLRSSFQQLFDILNAKV</sequence>
<dbReference type="EMBL" id="JARBHB010000013">
    <property type="protein sequence ID" value="KAJ8869554.1"/>
    <property type="molecule type" value="Genomic_DNA"/>
</dbReference>
<dbReference type="InterPro" id="IPR039551">
    <property type="entry name" value="Cho/carn_acyl_trans"/>
</dbReference>
<dbReference type="Proteomes" id="UP001159363">
    <property type="component" value="Chromosome 12"/>
</dbReference>
<evidence type="ECO:0000256" key="5">
    <source>
        <dbReference type="ARBA" id="ARBA00022832"/>
    </source>
</evidence>
<proteinExistence type="inferred from homology"/>
<evidence type="ECO:0000256" key="6">
    <source>
        <dbReference type="ARBA" id="ARBA00023098"/>
    </source>
</evidence>
<dbReference type="Pfam" id="PF00755">
    <property type="entry name" value="Carn_acyltransf"/>
    <property type="match status" value="1"/>
</dbReference>
<dbReference type="InterPro" id="IPR042572">
    <property type="entry name" value="Carn_acyl_trans_N"/>
</dbReference>
<dbReference type="InterPro" id="IPR000542">
    <property type="entry name" value="Carn_acyl_trans"/>
</dbReference>
<dbReference type="InterPro" id="IPR042231">
    <property type="entry name" value="Cho/carn_acyl_trans_2"/>
</dbReference>
<evidence type="ECO:0000256" key="1">
    <source>
        <dbReference type="ARBA" id="ARBA00005005"/>
    </source>
</evidence>
<evidence type="ECO:0000313" key="11">
    <source>
        <dbReference type="Proteomes" id="UP001159363"/>
    </source>
</evidence>
<dbReference type="PANTHER" id="PTHR22589:SF16">
    <property type="entry name" value="CARNITINE O-PALMITOYLTRANSFERASE 2, MITOCHONDRIAL"/>
    <property type="match status" value="1"/>
</dbReference>
<organism evidence="10 11">
    <name type="scientific">Dryococelus australis</name>
    <dbReference type="NCBI Taxonomy" id="614101"/>
    <lineage>
        <taxon>Eukaryota</taxon>
        <taxon>Metazoa</taxon>
        <taxon>Ecdysozoa</taxon>
        <taxon>Arthropoda</taxon>
        <taxon>Hexapoda</taxon>
        <taxon>Insecta</taxon>
        <taxon>Pterygota</taxon>
        <taxon>Neoptera</taxon>
        <taxon>Polyneoptera</taxon>
        <taxon>Phasmatodea</taxon>
        <taxon>Verophasmatodea</taxon>
        <taxon>Anareolatae</taxon>
        <taxon>Phasmatidae</taxon>
        <taxon>Eurycanthinae</taxon>
        <taxon>Dryococelus</taxon>
    </lineage>
</organism>
<evidence type="ECO:0000256" key="3">
    <source>
        <dbReference type="ARBA" id="ARBA00022448"/>
    </source>
</evidence>
<comment type="similarity">
    <text evidence="2">Belongs to the carnitine/choline acetyltransferase family.</text>
</comment>
<comment type="catalytic activity">
    <reaction evidence="8">
        <text>4,8-dimethylnonanoyl-CoA + (R)-carnitine = O-4,8-dimethylnonanoyl-(R)-carnitine + CoA</text>
        <dbReference type="Rhea" id="RHEA:44860"/>
        <dbReference type="ChEBI" id="CHEBI:16347"/>
        <dbReference type="ChEBI" id="CHEBI:57287"/>
        <dbReference type="ChEBI" id="CHEBI:77061"/>
        <dbReference type="ChEBI" id="CHEBI:84654"/>
    </reaction>
</comment>
<dbReference type="InterPro" id="IPR023213">
    <property type="entry name" value="CAT-like_dom_sf"/>
</dbReference>
<evidence type="ECO:0000256" key="7">
    <source>
        <dbReference type="ARBA" id="ARBA00023315"/>
    </source>
</evidence>
<dbReference type="Gene3D" id="1.20.1280.180">
    <property type="match status" value="1"/>
</dbReference>
<evidence type="ECO:0000259" key="9">
    <source>
        <dbReference type="Pfam" id="PF00755"/>
    </source>
</evidence>
<dbReference type="Gene3D" id="1.10.275.20">
    <property type="entry name" value="Choline/Carnitine o-acyltransferase"/>
    <property type="match status" value="1"/>
</dbReference>
<dbReference type="SUPFAM" id="SSF52777">
    <property type="entry name" value="CoA-dependent acyltransferases"/>
    <property type="match status" value="2"/>
</dbReference>
<feature type="domain" description="Choline/carnitine acyltransferase" evidence="9">
    <location>
        <begin position="10"/>
        <end position="599"/>
    </location>
</feature>
<evidence type="ECO:0000313" key="10">
    <source>
        <dbReference type="EMBL" id="KAJ8869554.1"/>
    </source>
</evidence>
<keyword evidence="11" id="KW-1185">Reference proteome</keyword>
<evidence type="ECO:0000256" key="2">
    <source>
        <dbReference type="ARBA" id="ARBA00005232"/>
    </source>
</evidence>
<accession>A0ABQ9GAW0</accession>
<reference evidence="10 11" key="1">
    <citation type="submission" date="2023-02" db="EMBL/GenBank/DDBJ databases">
        <title>LHISI_Scaffold_Assembly.</title>
        <authorList>
            <person name="Stuart O.P."/>
            <person name="Cleave R."/>
            <person name="Magrath M.J.L."/>
            <person name="Mikheyev A.S."/>
        </authorList>
    </citation>
    <scope>NUCLEOTIDE SEQUENCE [LARGE SCALE GENOMIC DNA]</scope>
    <source>
        <strain evidence="10">Daus_M_001</strain>
        <tissue evidence="10">Leg muscle</tissue>
    </source>
</reference>
<evidence type="ECO:0000256" key="4">
    <source>
        <dbReference type="ARBA" id="ARBA00022679"/>
    </source>
</evidence>
<comment type="caution">
    <text evidence="10">The sequence shown here is derived from an EMBL/GenBank/DDBJ whole genome shotgun (WGS) entry which is preliminary data.</text>
</comment>
<keyword evidence="6" id="KW-0443">Lipid metabolism</keyword>
<keyword evidence="5" id="KW-0276">Fatty acid metabolism</keyword>
<dbReference type="Gene3D" id="3.30.559.10">
    <property type="entry name" value="Chloramphenicol acetyltransferase-like domain"/>
    <property type="match status" value="1"/>
</dbReference>
<protein>
    <recommendedName>
        <fullName evidence="9">Choline/carnitine acyltransferase domain-containing protein</fullName>
    </recommendedName>
</protein>
<keyword evidence="7" id="KW-0012">Acyltransferase</keyword>
<comment type="pathway">
    <text evidence="1">Lipid metabolism; fatty acid beta-oxidation.</text>
</comment>
<keyword evidence="4" id="KW-0808">Transferase</keyword>
<keyword evidence="3" id="KW-0813">Transport</keyword>
<dbReference type="PANTHER" id="PTHR22589">
    <property type="entry name" value="CARNITINE O-ACYLTRANSFERASE"/>
    <property type="match status" value="1"/>
</dbReference>
<evidence type="ECO:0000256" key="8">
    <source>
        <dbReference type="ARBA" id="ARBA00048999"/>
    </source>
</evidence>